<evidence type="ECO:0000313" key="1">
    <source>
        <dbReference type="EMBL" id="KAK0955586.1"/>
    </source>
</evidence>
<sequence>MSIAATSEISVACSDEMYTNEWIFPRGTTAWGFYVAGFSDVTDELKAIATQRCTGLGLTNQHTYYNPFTGASRRDEVRACIQLLGPDRQASRGIGNSQQRNFLAWSDSTGKAIHMFYGHQVEPDLPRLAGIYEIYRAGPQGPGTWLRYDFSAGAWVRYQCPF</sequence>
<reference evidence="1" key="1">
    <citation type="submission" date="2023-06" db="EMBL/GenBank/DDBJ databases">
        <title>Black Yeasts Isolated from many extreme environments.</title>
        <authorList>
            <person name="Coleine C."/>
            <person name="Stajich J.E."/>
            <person name="Selbmann L."/>
        </authorList>
    </citation>
    <scope>NUCLEOTIDE SEQUENCE</scope>
    <source>
        <strain evidence="1">CCFEE 5200</strain>
    </source>
</reference>
<proteinExistence type="predicted"/>
<comment type="caution">
    <text evidence="1">The sequence shown here is derived from an EMBL/GenBank/DDBJ whole genome shotgun (WGS) entry which is preliminary data.</text>
</comment>
<name>A0AAN6H503_9PEZI</name>
<evidence type="ECO:0000313" key="2">
    <source>
        <dbReference type="Proteomes" id="UP001175353"/>
    </source>
</evidence>
<organism evidence="1 2">
    <name type="scientific">Friedmanniomyces endolithicus</name>
    <dbReference type="NCBI Taxonomy" id="329885"/>
    <lineage>
        <taxon>Eukaryota</taxon>
        <taxon>Fungi</taxon>
        <taxon>Dikarya</taxon>
        <taxon>Ascomycota</taxon>
        <taxon>Pezizomycotina</taxon>
        <taxon>Dothideomycetes</taxon>
        <taxon>Dothideomycetidae</taxon>
        <taxon>Mycosphaerellales</taxon>
        <taxon>Teratosphaeriaceae</taxon>
        <taxon>Friedmanniomyces</taxon>
    </lineage>
</organism>
<protein>
    <submittedName>
        <fullName evidence="1">Uncharacterized protein</fullName>
    </submittedName>
</protein>
<accession>A0AAN6H503</accession>
<dbReference type="EMBL" id="JAUJLE010000464">
    <property type="protein sequence ID" value="KAK0955586.1"/>
    <property type="molecule type" value="Genomic_DNA"/>
</dbReference>
<gene>
    <name evidence="1" type="ORF">LTR91_022793</name>
</gene>
<dbReference type="Proteomes" id="UP001175353">
    <property type="component" value="Unassembled WGS sequence"/>
</dbReference>
<keyword evidence="2" id="KW-1185">Reference proteome</keyword>
<dbReference type="AlphaFoldDB" id="A0AAN6H503"/>